<protein>
    <submittedName>
        <fullName evidence="2">Rifin PIR protein, putative</fullName>
    </submittedName>
</protein>
<organism evidence="2 3">
    <name type="scientific">Plasmodium reichenowi</name>
    <dbReference type="NCBI Taxonomy" id="5854"/>
    <lineage>
        <taxon>Eukaryota</taxon>
        <taxon>Sar</taxon>
        <taxon>Alveolata</taxon>
        <taxon>Apicomplexa</taxon>
        <taxon>Aconoidasida</taxon>
        <taxon>Haemosporida</taxon>
        <taxon>Plasmodiidae</taxon>
        <taxon>Plasmodium</taxon>
        <taxon>Plasmodium (Laverania)</taxon>
    </lineage>
</organism>
<dbReference type="EMBL" id="LT969575">
    <property type="protein sequence ID" value="SOV80443.1"/>
    <property type="molecule type" value="Genomic_DNA"/>
</dbReference>
<feature type="signal peptide" evidence="1">
    <location>
        <begin position="1"/>
        <end position="26"/>
    </location>
</feature>
<dbReference type="Pfam" id="PF02009">
    <property type="entry name" value="RIFIN"/>
    <property type="match status" value="1"/>
</dbReference>
<dbReference type="Proteomes" id="UP000240500">
    <property type="component" value="Chromosome 12"/>
</dbReference>
<evidence type="ECO:0000256" key="1">
    <source>
        <dbReference type="SAM" id="SignalP"/>
    </source>
</evidence>
<dbReference type="VEuPathDB" id="PlasmoDB:PRCDC_0016600"/>
<dbReference type="InterPro" id="IPR006373">
    <property type="entry name" value="VSA_Rifin"/>
</dbReference>
<evidence type="ECO:0000313" key="2">
    <source>
        <dbReference type="EMBL" id="SOV80443.1"/>
    </source>
</evidence>
<dbReference type="AlphaFoldDB" id="A0A2P9DHF9"/>
<accession>A0A2P9DHF9</accession>
<dbReference type="OrthoDB" id="10538317at2759"/>
<dbReference type="NCBIfam" id="TIGR01477">
    <property type="entry name" value="RIFIN"/>
    <property type="match status" value="1"/>
</dbReference>
<keyword evidence="1" id="KW-0732">Signal</keyword>
<reference evidence="2 3" key="1">
    <citation type="submission" date="2016-09" db="EMBL/GenBank/DDBJ databases">
        <authorList>
            <consortium name="Pathogen Informatics"/>
        </authorList>
    </citation>
    <scope>NUCLEOTIDE SEQUENCE [LARGE SCALE GENOMIC DNA]</scope>
</reference>
<feature type="chain" id="PRO_5015112464" evidence="1">
    <location>
        <begin position="27"/>
        <end position="320"/>
    </location>
</feature>
<dbReference type="VEuPathDB" id="PlasmoDB:PRG01_1203300"/>
<gene>
    <name evidence="2" type="ORF">PRG01_1203300</name>
</gene>
<proteinExistence type="predicted"/>
<evidence type="ECO:0000313" key="3">
    <source>
        <dbReference type="Proteomes" id="UP000240500"/>
    </source>
</evidence>
<sequence>MKLNYSKILLFFILLNILVTLYQVNTHRKPHTTPRYTPRYTSRILSECDVQSSIYDKNADIQSVKEQFDDRTSQRFEEYEERMKVKRQKRKEQRDKNIQKIIHKDKMEKNLAEKIEIGCLRCGCALGGVAASVGVFGGLGIYGSKNTAIAAAKAEAMVEGLAAGEAARIQTVKSAVIAGITEKFGVSIQGVHRFESLFTAENYRNATKIALAINSEYDPSSCLFGTSRADPSNTICPWVMENFVSVQKIPGNQDSIYKSIEVAIENIVSDEEPIAETAAQQATNEVIQKSIDAVEFAYSGCQTAIIASVVTILIYNTWIL</sequence>
<name>A0A2P9DHF9_PLARE</name>